<keyword evidence="2" id="KW-1185">Reference proteome</keyword>
<reference evidence="1" key="1">
    <citation type="submission" date="2021-06" db="EMBL/GenBank/DDBJ databases">
        <authorList>
            <person name="Kallberg Y."/>
            <person name="Tangrot J."/>
            <person name="Rosling A."/>
        </authorList>
    </citation>
    <scope>NUCLEOTIDE SEQUENCE</scope>
    <source>
        <strain evidence="1">AU212A</strain>
    </source>
</reference>
<evidence type="ECO:0000313" key="2">
    <source>
        <dbReference type="Proteomes" id="UP000789860"/>
    </source>
</evidence>
<gene>
    <name evidence="1" type="ORF">SCALOS_LOCUS2961</name>
</gene>
<evidence type="ECO:0000313" key="1">
    <source>
        <dbReference type="EMBL" id="CAG8494250.1"/>
    </source>
</evidence>
<dbReference type="Proteomes" id="UP000789860">
    <property type="component" value="Unassembled WGS sequence"/>
</dbReference>
<comment type="caution">
    <text evidence="1">The sequence shown here is derived from an EMBL/GenBank/DDBJ whole genome shotgun (WGS) entry which is preliminary data.</text>
</comment>
<dbReference type="EMBL" id="CAJVPM010002895">
    <property type="protein sequence ID" value="CAG8494250.1"/>
    <property type="molecule type" value="Genomic_DNA"/>
</dbReference>
<accession>A0ACA9KUT9</accession>
<organism evidence="1 2">
    <name type="scientific">Scutellospora calospora</name>
    <dbReference type="NCBI Taxonomy" id="85575"/>
    <lineage>
        <taxon>Eukaryota</taxon>
        <taxon>Fungi</taxon>
        <taxon>Fungi incertae sedis</taxon>
        <taxon>Mucoromycota</taxon>
        <taxon>Glomeromycotina</taxon>
        <taxon>Glomeromycetes</taxon>
        <taxon>Diversisporales</taxon>
        <taxon>Gigasporaceae</taxon>
        <taxon>Scutellospora</taxon>
    </lineage>
</organism>
<protein>
    <submittedName>
        <fullName evidence="1">10255_t:CDS:1</fullName>
    </submittedName>
</protein>
<name>A0ACA9KUT9_9GLOM</name>
<sequence>MSFSKLHEYDIKTCYSCQKCLFCFKDLKDNFCACDLTKKPSRTDTFPNRTIRAQVNWLKECDKFFGYESDFNKNFDLTLCSACNSKHDRGKSLYLDDQSNISISDQDDEIEIINLTELKVMLIIDTKKTNLPPGKWLVFTTEEVNNFYSFQLSLNCHIQKHLDIQFISNDDYELSYKTNGRKQAMFSDSESTTKKDSKSSKGFKKLKINHIPKEEDLNETEYNKAQHLQLNSARLLLWAHEIMNHLTTIDVLPTYLAFGMVHSIKPKIDDQTIQQTTTLLGSYPNMLPGSYSYMLPGSYHIPPGSYPYMPLGPYPYMQPGSYPYTTPISSYHQTPQTASKCNISLNKFFTELDKVYNGNGIYTSLEKSFEEQDIMVNSIKDLTDNQLIELGVSKVGWLINIRREAQKY</sequence>
<proteinExistence type="predicted"/>